<dbReference type="EMBL" id="JAPWDV010000001">
    <property type="protein sequence ID" value="KAJ6225471.1"/>
    <property type="molecule type" value="Genomic_DNA"/>
</dbReference>
<dbReference type="AlphaFoldDB" id="A0A9Q0RT46"/>
<evidence type="ECO:0000256" key="8">
    <source>
        <dbReference type="SAM" id="Phobius"/>
    </source>
</evidence>
<keyword evidence="4 8" id="KW-1133">Transmembrane helix</keyword>
<keyword evidence="6" id="KW-0325">Glycoprotein</keyword>
<feature type="compositionally biased region" description="Basic residues" evidence="7">
    <location>
        <begin position="329"/>
        <end position="342"/>
    </location>
</feature>
<gene>
    <name evidence="9" type="ORF">RDWZM_004016</name>
</gene>
<proteinExistence type="inferred from homology"/>
<evidence type="ECO:0000256" key="7">
    <source>
        <dbReference type="SAM" id="MobiDB-lite"/>
    </source>
</evidence>
<comment type="similarity">
    <text evidence="2">Belongs to the DUOXA family.</text>
</comment>
<feature type="transmembrane region" description="Helical" evidence="8">
    <location>
        <begin position="41"/>
        <end position="58"/>
    </location>
</feature>
<feature type="transmembrane region" description="Helical" evidence="8">
    <location>
        <begin position="174"/>
        <end position="196"/>
    </location>
</feature>
<evidence type="ECO:0000256" key="1">
    <source>
        <dbReference type="ARBA" id="ARBA00004141"/>
    </source>
</evidence>
<accession>A0A9Q0RT46</accession>
<evidence type="ECO:0000256" key="4">
    <source>
        <dbReference type="ARBA" id="ARBA00022989"/>
    </source>
</evidence>
<evidence type="ECO:0000313" key="9">
    <source>
        <dbReference type="EMBL" id="KAJ6225471.1"/>
    </source>
</evidence>
<dbReference type="InterPro" id="IPR018469">
    <property type="entry name" value="Dual_oxidase_maturation_fac"/>
</dbReference>
<organism evidence="9 10">
    <name type="scientific">Blomia tropicalis</name>
    <name type="common">Mite</name>
    <dbReference type="NCBI Taxonomy" id="40697"/>
    <lineage>
        <taxon>Eukaryota</taxon>
        <taxon>Metazoa</taxon>
        <taxon>Ecdysozoa</taxon>
        <taxon>Arthropoda</taxon>
        <taxon>Chelicerata</taxon>
        <taxon>Arachnida</taxon>
        <taxon>Acari</taxon>
        <taxon>Acariformes</taxon>
        <taxon>Sarcoptiformes</taxon>
        <taxon>Astigmata</taxon>
        <taxon>Glycyphagoidea</taxon>
        <taxon>Echimyopodidae</taxon>
        <taxon>Blomia</taxon>
    </lineage>
</organism>
<dbReference type="GO" id="GO:0015031">
    <property type="term" value="P:protein transport"/>
    <property type="evidence" value="ECO:0007669"/>
    <property type="project" value="InterPro"/>
</dbReference>
<comment type="subcellular location">
    <subcellularLocation>
        <location evidence="1">Membrane</location>
        <topology evidence="1">Multi-pass membrane protein</topology>
    </subcellularLocation>
</comment>
<sequence length="567" mass="62636">MSTPNIINVGSSWFDAFRDNGGPVLYSSMNRTPAIEDVRNILIYISFSTLFIAFLIIFPGIRKEVLSNCGTNWHVAEASIASPYRAFSKEKIFANIGVHIGLDSANITLRALPIHQRYEDINYNERFYWIGPNQMKQEFQRALAKGLPYPILTIAEYLSQDGEGFNWGRSYRLAGYYTSITLWLAFACWILMNILLCAVPRYGAYMMQLTGLLLLLANLLYVCLIPSKPLRIPFEGALLTFNFGYCFWVVFTAGITAVVIGATVSIVDILFPNKFSTILEVDYDTPYRYFVGNDAHIIGSLPPPLSSYYYHQTQSSLSTSSQRSSNHLYQKKKSSNGRHHYSASKTTSIATDSTCCAGSTTQLSHRIVTKTKSDASTCTRDEIDFDMNDECEKMPNKQTFVTTVEIEHNNNLVPAHYAIDPIDQDNNNHVVEEADPLQMKTGTGIENAAYQVDDHDDGDGGGGGGGQPQLETIVPNVMNDNLRQASPTSTKTSSSVSLSSSSSGTSSDEGESDVSTTIIDGKRAISLSNFGKYAAQQQKKDGHRPMGPMFGHPMASAGFRPKTTIPK</sequence>
<dbReference type="Pfam" id="PF10204">
    <property type="entry name" value="DuoxA"/>
    <property type="match status" value="2"/>
</dbReference>
<keyword evidence="5 8" id="KW-0472">Membrane</keyword>
<name>A0A9Q0RT46_BLOTA</name>
<evidence type="ECO:0000313" key="10">
    <source>
        <dbReference type="Proteomes" id="UP001142055"/>
    </source>
</evidence>
<evidence type="ECO:0000256" key="6">
    <source>
        <dbReference type="ARBA" id="ARBA00023180"/>
    </source>
</evidence>
<evidence type="ECO:0000256" key="5">
    <source>
        <dbReference type="ARBA" id="ARBA00023136"/>
    </source>
</evidence>
<dbReference type="GO" id="GO:0005789">
    <property type="term" value="C:endoplasmic reticulum membrane"/>
    <property type="evidence" value="ECO:0007669"/>
    <property type="project" value="InterPro"/>
</dbReference>
<feature type="transmembrane region" description="Helical" evidence="8">
    <location>
        <begin position="245"/>
        <end position="271"/>
    </location>
</feature>
<feature type="region of interest" description="Disordered" evidence="7">
    <location>
        <begin position="451"/>
        <end position="567"/>
    </location>
</feature>
<comment type="caution">
    <text evidence="9">The sequence shown here is derived from an EMBL/GenBank/DDBJ whole genome shotgun (WGS) entry which is preliminary data.</text>
</comment>
<evidence type="ECO:0000256" key="3">
    <source>
        <dbReference type="ARBA" id="ARBA00022692"/>
    </source>
</evidence>
<evidence type="ECO:0000256" key="2">
    <source>
        <dbReference type="ARBA" id="ARBA00009816"/>
    </source>
</evidence>
<evidence type="ECO:0008006" key="11">
    <source>
        <dbReference type="Google" id="ProtNLM"/>
    </source>
</evidence>
<dbReference type="PANTHER" id="PTHR31158">
    <property type="entry name" value="DUAL OXIDASE 2"/>
    <property type="match status" value="1"/>
</dbReference>
<keyword evidence="10" id="KW-1185">Reference proteome</keyword>
<protein>
    <recommendedName>
        <fullName evidence="11">Dual oxidase maturation factor 1-like</fullName>
    </recommendedName>
</protein>
<dbReference type="Proteomes" id="UP001142055">
    <property type="component" value="Chromosome 1"/>
</dbReference>
<feature type="region of interest" description="Disordered" evidence="7">
    <location>
        <begin position="317"/>
        <end position="345"/>
    </location>
</feature>
<feature type="compositionally biased region" description="Low complexity" evidence="7">
    <location>
        <begin position="486"/>
        <end position="517"/>
    </location>
</feature>
<dbReference type="OMA" id="DGEGFNW"/>
<dbReference type="PANTHER" id="PTHR31158:SF10">
    <property type="entry name" value="LD27791P"/>
    <property type="match status" value="1"/>
</dbReference>
<keyword evidence="3 8" id="KW-0812">Transmembrane</keyword>
<reference evidence="9" key="1">
    <citation type="submission" date="2022-12" db="EMBL/GenBank/DDBJ databases">
        <title>Genome assemblies of Blomia tropicalis.</title>
        <authorList>
            <person name="Cui Y."/>
        </authorList>
    </citation>
    <scope>NUCLEOTIDE SEQUENCE</scope>
    <source>
        <tissue evidence="9">Adult mites</tissue>
    </source>
</reference>
<feature type="transmembrane region" description="Helical" evidence="8">
    <location>
        <begin position="202"/>
        <end position="224"/>
    </location>
</feature>